<name>A0ABR1BFB1_POLSC</name>
<comment type="caution">
    <text evidence="1">The sequence shown here is derived from an EMBL/GenBank/DDBJ whole genome shotgun (WGS) entry which is preliminary data.</text>
</comment>
<sequence length="66" mass="7551">MQFEEGPVDRGRYPALGQVQDLENFRHAFHFSMVCFGDGCLESTGQEKEARHDASERLDLHVELTL</sequence>
<keyword evidence="2" id="KW-1185">Reference proteome</keyword>
<organism evidence="1 2">
    <name type="scientific">Polyplax serrata</name>
    <name type="common">Common mouse louse</name>
    <dbReference type="NCBI Taxonomy" id="468196"/>
    <lineage>
        <taxon>Eukaryota</taxon>
        <taxon>Metazoa</taxon>
        <taxon>Ecdysozoa</taxon>
        <taxon>Arthropoda</taxon>
        <taxon>Hexapoda</taxon>
        <taxon>Insecta</taxon>
        <taxon>Pterygota</taxon>
        <taxon>Neoptera</taxon>
        <taxon>Paraneoptera</taxon>
        <taxon>Psocodea</taxon>
        <taxon>Troctomorpha</taxon>
        <taxon>Phthiraptera</taxon>
        <taxon>Anoplura</taxon>
        <taxon>Polyplacidae</taxon>
        <taxon>Polyplax</taxon>
    </lineage>
</organism>
<accession>A0ABR1BFB1</accession>
<evidence type="ECO:0000313" key="2">
    <source>
        <dbReference type="Proteomes" id="UP001359485"/>
    </source>
</evidence>
<proteinExistence type="predicted"/>
<protein>
    <submittedName>
        <fullName evidence="1">Uncharacterized protein</fullName>
    </submittedName>
</protein>
<dbReference type="Proteomes" id="UP001359485">
    <property type="component" value="Unassembled WGS sequence"/>
</dbReference>
<gene>
    <name evidence="1" type="ORF">RUM44_012291</name>
</gene>
<dbReference type="EMBL" id="JAWJWF010000001">
    <property type="protein sequence ID" value="KAK6640595.1"/>
    <property type="molecule type" value="Genomic_DNA"/>
</dbReference>
<reference evidence="1 2" key="1">
    <citation type="submission" date="2023-09" db="EMBL/GenBank/DDBJ databases">
        <title>Genomes of two closely related lineages of the louse Polyplax serrata with different host specificities.</title>
        <authorList>
            <person name="Martinu J."/>
            <person name="Tarabai H."/>
            <person name="Stefka J."/>
            <person name="Hypsa V."/>
        </authorList>
    </citation>
    <scope>NUCLEOTIDE SEQUENCE [LARGE SCALE GENOMIC DNA]</scope>
    <source>
        <strain evidence="1">98ZLc_SE</strain>
    </source>
</reference>
<evidence type="ECO:0000313" key="1">
    <source>
        <dbReference type="EMBL" id="KAK6640595.1"/>
    </source>
</evidence>